<evidence type="ECO:0000259" key="6">
    <source>
        <dbReference type="PROSITE" id="PS50215"/>
    </source>
</evidence>
<feature type="domain" description="Disintegrin" evidence="5">
    <location>
        <begin position="442"/>
        <end position="531"/>
    </location>
</feature>
<keyword evidence="3" id="KW-0862">Zinc</keyword>
<dbReference type="Gene3D" id="3.40.390.10">
    <property type="entry name" value="Collagenase (Catalytic Domain)"/>
    <property type="match status" value="1"/>
</dbReference>
<feature type="binding site" evidence="3">
    <location>
        <position position="344"/>
    </location>
    <ligand>
        <name>Zn(2+)</name>
        <dbReference type="ChEBI" id="CHEBI:29105"/>
        <note>catalytic</note>
    </ligand>
</feature>
<feature type="non-terminal residue" evidence="7">
    <location>
        <position position="574"/>
    </location>
</feature>
<comment type="caution">
    <text evidence="7">The sequence shown here is derived from an EMBL/GenBank/DDBJ whole genome shotgun (WGS) entry which is preliminary data.</text>
</comment>
<feature type="signal peptide" evidence="4">
    <location>
        <begin position="1"/>
        <end position="23"/>
    </location>
</feature>
<keyword evidence="1 2" id="KW-1015">Disulfide bond</keyword>
<dbReference type="SUPFAM" id="SSF57552">
    <property type="entry name" value="Blood coagulation inhibitor (disintegrin)"/>
    <property type="match status" value="1"/>
</dbReference>
<dbReference type="Pfam" id="PF01562">
    <property type="entry name" value="Pep_M12B_propep"/>
    <property type="match status" value="1"/>
</dbReference>
<sequence>MKPLAILCLALFTHLSLFEDSRGLDHGNFLHQLRKYEFVTPQLQAHGRWKRDTSTQTNSGDHLGRTLLYLRGFGKDFTLDVALNRILLSGTYLSRYFDENGNEIVEKNEKKDHCYYQGTVQGCQHSVVAISTCQGIDGMIYDGNETYYVHPLPNNTDKHVMYRARDMMQEKKRCGVESASSETFVDQLTAHGKHRSRRSVQSETKYVELVIVNDNSQYVDLSKNKASVEHRSRSIANIVDSLYRPLNIRIALTMVEVWTDRDRIVVDENSDKCLDNFMVYRNDVLYKNFKHDNAMLLVHRSFTGSTVGKASVSAMCGRKSGGVVQDHAVSAAATAATLAHEMGHNFGMYHDDDCKSANDIYREVYSSGCSRFNAFLNPNCRIIITLPNHNTLIIQIDQTLPFKLCSPPSKEWSTCSRDWYQKYLDRGLDACLFNTPTKMFGDAVCGNGFKEEGEECDCGTVEECEKYSEGCCNATTCKLLPGSECDTGPCCGNCKIKAKGTVCRQKVNECDLPEHCDGISELCPSNKYVQNGKPCGNNKGYCYNSECPLHDEQCQDLWGPVAKSGPDRCYAINE</sequence>
<dbReference type="InterPro" id="IPR018358">
    <property type="entry name" value="Disintegrin_CS"/>
</dbReference>
<dbReference type="InterPro" id="IPR024079">
    <property type="entry name" value="MetalloPept_cat_dom_sf"/>
</dbReference>
<dbReference type="InterPro" id="IPR001590">
    <property type="entry name" value="Peptidase_M12B"/>
</dbReference>
<dbReference type="InterPro" id="IPR002870">
    <property type="entry name" value="Peptidase_M12B_N"/>
</dbReference>
<dbReference type="PANTHER" id="PTHR11905">
    <property type="entry name" value="ADAM A DISINTEGRIN AND METALLOPROTEASE DOMAIN"/>
    <property type="match status" value="1"/>
</dbReference>
<dbReference type="Proteomes" id="UP001159427">
    <property type="component" value="Unassembled WGS sequence"/>
</dbReference>
<name>A0ABN8RMB2_9CNID</name>
<protein>
    <submittedName>
        <fullName evidence="7">Uncharacterized protein</fullName>
    </submittedName>
</protein>
<dbReference type="InterPro" id="IPR006586">
    <property type="entry name" value="ADAM_Cys-rich"/>
</dbReference>
<dbReference type="EMBL" id="CALNXI010001920">
    <property type="protein sequence ID" value="CAH3179699.1"/>
    <property type="molecule type" value="Genomic_DNA"/>
</dbReference>
<proteinExistence type="predicted"/>
<keyword evidence="8" id="KW-1185">Reference proteome</keyword>
<dbReference type="PANTHER" id="PTHR11905:SF159">
    <property type="entry name" value="ADAM METALLOPROTEASE"/>
    <property type="match status" value="1"/>
</dbReference>
<feature type="disulfide bond" evidence="2">
    <location>
        <begin position="503"/>
        <end position="523"/>
    </location>
</feature>
<dbReference type="InterPro" id="IPR034027">
    <property type="entry name" value="Reprolysin_adamalysin"/>
</dbReference>
<dbReference type="Pfam" id="PF01421">
    <property type="entry name" value="Reprolysin"/>
    <property type="match status" value="1"/>
</dbReference>
<keyword evidence="3" id="KW-0479">Metal-binding</keyword>
<evidence type="ECO:0000256" key="2">
    <source>
        <dbReference type="PROSITE-ProRule" id="PRU00068"/>
    </source>
</evidence>
<dbReference type="PROSITE" id="PS00427">
    <property type="entry name" value="DISINTEGRIN_1"/>
    <property type="match status" value="1"/>
</dbReference>
<dbReference type="SMART" id="SM00050">
    <property type="entry name" value="DISIN"/>
    <property type="match status" value="1"/>
</dbReference>
<dbReference type="PROSITE" id="PS50214">
    <property type="entry name" value="DISINTEGRIN_2"/>
    <property type="match status" value="1"/>
</dbReference>
<evidence type="ECO:0000313" key="8">
    <source>
        <dbReference type="Proteomes" id="UP001159427"/>
    </source>
</evidence>
<dbReference type="Pfam" id="PF00200">
    <property type="entry name" value="Disintegrin"/>
    <property type="match status" value="1"/>
</dbReference>
<accession>A0ABN8RMB2</accession>
<evidence type="ECO:0000256" key="4">
    <source>
        <dbReference type="SAM" id="SignalP"/>
    </source>
</evidence>
<dbReference type="CDD" id="cd04269">
    <property type="entry name" value="ZnMc_adamalysin_II_like"/>
    <property type="match status" value="1"/>
</dbReference>
<gene>
    <name evidence="7" type="ORF">PEVE_00012533</name>
</gene>
<dbReference type="SMART" id="SM00608">
    <property type="entry name" value="ACR"/>
    <property type="match status" value="1"/>
</dbReference>
<dbReference type="InterPro" id="IPR001762">
    <property type="entry name" value="Disintegrin_dom"/>
</dbReference>
<dbReference type="Pfam" id="PF08516">
    <property type="entry name" value="ADAM_CR"/>
    <property type="match status" value="1"/>
</dbReference>
<evidence type="ECO:0000256" key="3">
    <source>
        <dbReference type="PROSITE-ProRule" id="PRU00276"/>
    </source>
</evidence>
<evidence type="ECO:0000313" key="7">
    <source>
        <dbReference type="EMBL" id="CAH3179699.1"/>
    </source>
</evidence>
<keyword evidence="4" id="KW-0732">Signal</keyword>
<feature type="chain" id="PRO_5045513122" evidence="4">
    <location>
        <begin position="24"/>
        <end position="574"/>
    </location>
</feature>
<dbReference type="PRINTS" id="PR00289">
    <property type="entry name" value="DISINTEGRIN"/>
</dbReference>
<evidence type="ECO:0000259" key="5">
    <source>
        <dbReference type="PROSITE" id="PS50214"/>
    </source>
</evidence>
<dbReference type="InterPro" id="IPR036436">
    <property type="entry name" value="Disintegrin_dom_sf"/>
</dbReference>
<organism evidence="7 8">
    <name type="scientific">Porites evermanni</name>
    <dbReference type="NCBI Taxonomy" id="104178"/>
    <lineage>
        <taxon>Eukaryota</taxon>
        <taxon>Metazoa</taxon>
        <taxon>Cnidaria</taxon>
        <taxon>Anthozoa</taxon>
        <taxon>Hexacorallia</taxon>
        <taxon>Scleractinia</taxon>
        <taxon>Fungiina</taxon>
        <taxon>Poritidae</taxon>
        <taxon>Porites</taxon>
    </lineage>
</organism>
<dbReference type="SUPFAM" id="SSF55486">
    <property type="entry name" value="Metalloproteases ('zincins'), catalytic domain"/>
    <property type="match status" value="1"/>
</dbReference>
<dbReference type="PROSITE" id="PS50215">
    <property type="entry name" value="ADAM_MEPRO"/>
    <property type="match status" value="1"/>
</dbReference>
<feature type="domain" description="Peptidase M12B" evidence="6">
    <location>
        <begin position="205"/>
        <end position="436"/>
    </location>
</feature>
<dbReference type="Gene3D" id="4.10.70.10">
    <property type="entry name" value="Disintegrin domain"/>
    <property type="match status" value="1"/>
</dbReference>
<feature type="active site" evidence="3">
    <location>
        <position position="341"/>
    </location>
</feature>
<evidence type="ECO:0000256" key="1">
    <source>
        <dbReference type="ARBA" id="ARBA00023157"/>
    </source>
</evidence>
<comment type="caution">
    <text evidence="3">Lacks conserved residue(s) required for the propagation of feature annotation.</text>
</comment>
<feature type="binding site" evidence="3">
    <location>
        <position position="340"/>
    </location>
    <ligand>
        <name>Zn(2+)</name>
        <dbReference type="ChEBI" id="CHEBI:29105"/>
        <note>catalytic</note>
    </ligand>
</feature>
<feature type="binding site" evidence="3">
    <location>
        <position position="350"/>
    </location>
    <ligand>
        <name>Zn(2+)</name>
        <dbReference type="ChEBI" id="CHEBI:29105"/>
        <note>catalytic</note>
    </ligand>
</feature>
<reference evidence="7 8" key="1">
    <citation type="submission" date="2022-05" db="EMBL/GenBank/DDBJ databases">
        <authorList>
            <consortium name="Genoscope - CEA"/>
            <person name="William W."/>
        </authorList>
    </citation>
    <scope>NUCLEOTIDE SEQUENCE [LARGE SCALE GENOMIC DNA]</scope>
</reference>